<evidence type="ECO:0000259" key="4">
    <source>
        <dbReference type="Pfam" id="PF09118"/>
    </source>
</evidence>
<evidence type="ECO:0000259" key="3">
    <source>
        <dbReference type="Pfam" id="PF07250"/>
    </source>
</evidence>
<dbReference type="Gene3D" id="2.60.40.10">
    <property type="entry name" value="Immunoglobulins"/>
    <property type="match status" value="1"/>
</dbReference>
<dbReference type="Proteomes" id="UP001457282">
    <property type="component" value="Unassembled WGS sequence"/>
</dbReference>
<dbReference type="Gene3D" id="2.130.10.80">
    <property type="entry name" value="Galactose oxidase/kelch, beta-propeller"/>
    <property type="match status" value="1"/>
</dbReference>
<name>A0AAW1XFM8_RUBAR</name>
<dbReference type="Pfam" id="PF07250">
    <property type="entry name" value="Glyoxal_oxid_N"/>
    <property type="match status" value="1"/>
</dbReference>
<evidence type="ECO:0008006" key="7">
    <source>
        <dbReference type="Google" id="ProtNLM"/>
    </source>
</evidence>
<dbReference type="Pfam" id="PF09118">
    <property type="entry name" value="GO-like_E_set"/>
    <property type="match status" value="1"/>
</dbReference>
<dbReference type="InterPro" id="IPR015202">
    <property type="entry name" value="GO-like_E_set"/>
</dbReference>
<feature type="domain" description="Glyoxal oxidase N-terminal" evidence="3">
    <location>
        <begin position="58"/>
        <end position="457"/>
    </location>
</feature>
<comment type="caution">
    <text evidence="5">The sequence shown here is derived from an EMBL/GenBank/DDBJ whole genome shotgun (WGS) entry which is preliminary data.</text>
</comment>
<dbReference type="EMBL" id="JBEDUW010000004">
    <property type="protein sequence ID" value="KAK9935215.1"/>
    <property type="molecule type" value="Genomic_DNA"/>
</dbReference>
<dbReference type="PANTHER" id="PTHR32208">
    <property type="entry name" value="SECRETED PROTEIN-RELATED"/>
    <property type="match status" value="1"/>
</dbReference>
<protein>
    <recommendedName>
        <fullName evidence="7">Galactose oxidase</fullName>
    </recommendedName>
</protein>
<accession>A0AAW1XFM8</accession>
<dbReference type="SUPFAM" id="SSF81296">
    <property type="entry name" value="E set domains"/>
    <property type="match status" value="1"/>
</dbReference>
<dbReference type="InterPro" id="IPR011043">
    <property type="entry name" value="Gal_Oxase/kelch_b-propeller"/>
</dbReference>
<feature type="chain" id="PRO_5043430295" description="Galactose oxidase" evidence="2">
    <location>
        <begin position="21"/>
        <end position="582"/>
    </location>
</feature>
<dbReference type="AlphaFoldDB" id="A0AAW1XFM8"/>
<evidence type="ECO:0000313" key="6">
    <source>
        <dbReference type="Proteomes" id="UP001457282"/>
    </source>
</evidence>
<dbReference type="InterPro" id="IPR014756">
    <property type="entry name" value="Ig_E-set"/>
</dbReference>
<evidence type="ECO:0000313" key="5">
    <source>
        <dbReference type="EMBL" id="KAK9935215.1"/>
    </source>
</evidence>
<dbReference type="PANTHER" id="PTHR32208:SF57">
    <property type="entry name" value="F14L17.20 PROTEIN"/>
    <property type="match status" value="1"/>
</dbReference>
<dbReference type="InterPro" id="IPR013783">
    <property type="entry name" value="Ig-like_fold"/>
</dbReference>
<evidence type="ECO:0000256" key="1">
    <source>
        <dbReference type="ARBA" id="ARBA00022729"/>
    </source>
</evidence>
<evidence type="ECO:0000256" key="2">
    <source>
        <dbReference type="SAM" id="SignalP"/>
    </source>
</evidence>
<dbReference type="InterPro" id="IPR037293">
    <property type="entry name" value="Gal_Oxidase_central_sf"/>
</dbReference>
<keyword evidence="1 2" id="KW-0732">Signal</keyword>
<keyword evidence="6" id="KW-1185">Reference proteome</keyword>
<reference evidence="5 6" key="1">
    <citation type="journal article" date="2023" name="G3 (Bethesda)">
        <title>A chromosome-length genome assembly and annotation of blackberry (Rubus argutus, cv. 'Hillquist').</title>
        <authorList>
            <person name="Bruna T."/>
            <person name="Aryal R."/>
            <person name="Dudchenko O."/>
            <person name="Sargent D.J."/>
            <person name="Mead D."/>
            <person name="Buti M."/>
            <person name="Cavallini A."/>
            <person name="Hytonen T."/>
            <person name="Andres J."/>
            <person name="Pham M."/>
            <person name="Weisz D."/>
            <person name="Mascagni F."/>
            <person name="Usai G."/>
            <person name="Natali L."/>
            <person name="Bassil N."/>
            <person name="Fernandez G.E."/>
            <person name="Lomsadze A."/>
            <person name="Armour M."/>
            <person name="Olukolu B."/>
            <person name="Poorten T."/>
            <person name="Britton C."/>
            <person name="Davik J."/>
            <person name="Ashrafi H."/>
            <person name="Aiden E.L."/>
            <person name="Borodovsky M."/>
            <person name="Worthington M."/>
        </authorList>
    </citation>
    <scope>NUCLEOTIDE SEQUENCE [LARGE SCALE GENOMIC DNA]</scope>
    <source>
        <strain evidence="5">PI 553951</strain>
    </source>
</reference>
<dbReference type="CDD" id="cd02851">
    <property type="entry name" value="E_set_GO_C"/>
    <property type="match status" value="1"/>
</dbReference>
<feature type="signal peptide" evidence="2">
    <location>
        <begin position="1"/>
        <end position="20"/>
    </location>
</feature>
<gene>
    <name evidence="5" type="ORF">M0R45_022325</name>
</gene>
<feature type="domain" description="Galactose oxidase-like Early set" evidence="4">
    <location>
        <begin position="466"/>
        <end position="581"/>
    </location>
</feature>
<sequence>MALLSSIFFAAFIVFSLSEASSHAHWSKNDTAAFSVVASEEGGGEWVLLQKSIGVSAMHMQLLKNNRVIIFDRTNMGPSNLTFPKDKEYCLNYTIHNNPELVTDCTAHSLSYDVASNTIRPLVVRSDTWCSSGAVDPSGTLIQTGGFGDGSRSIRTVPPCDDDTCDWTEQQQVNLVENRWYASSQILPDGRAVVMGGRHVFSYEFYPKADGMSSGKYHLRFLVETYDEKEENNLYPFLHLLPDGNLFLFANNRSILLDYNNNRVVKEFPVMPGGVKRNYPSTGSSVLLPLKMNGKLDGSGLPEAEVLICGGAQLGAFTSTKGKGFVAASTSCGRITVTDPDPKWVMETLPMPRVMPDMLLLPTGDVIIINGASKGTAGWENAINPVLNPVLYKTYEPNPESRFTTLNPSSIPRMYHSSAVLLPDGRVLVGGSNPHERYKFRAEFPTDLTLEAYNPPYLSPIFASLRPTIESVEPRTKTVSYGQSFGVKFQLSVHTNDSAKFSVALVTPSFTTHSFAMSQRMVVLDIVRFKHLYTRYKKPSARYDYKIVVRGPPKNTVAPPGYYMLFVIQAGIPSQATWVRVQ</sequence>
<dbReference type="InterPro" id="IPR009880">
    <property type="entry name" value="Glyoxal_oxidase_N"/>
</dbReference>
<organism evidence="5 6">
    <name type="scientific">Rubus argutus</name>
    <name type="common">Southern blackberry</name>
    <dbReference type="NCBI Taxonomy" id="59490"/>
    <lineage>
        <taxon>Eukaryota</taxon>
        <taxon>Viridiplantae</taxon>
        <taxon>Streptophyta</taxon>
        <taxon>Embryophyta</taxon>
        <taxon>Tracheophyta</taxon>
        <taxon>Spermatophyta</taxon>
        <taxon>Magnoliopsida</taxon>
        <taxon>eudicotyledons</taxon>
        <taxon>Gunneridae</taxon>
        <taxon>Pentapetalae</taxon>
        <taxon>rosids</taxon>
        <taxon>fabids</taxon>
        <taxon>Rosales</taxon>
        <taxon>Rosaceae</taxon>
        <taxon>Rosoideae</taxon>
        <taxon>Rosoideae incertae sedis</taxon>
        <taxon>Rubus</taxon>
    </lineage>
</organism>
<proteinExistence type="predicted"/>
<dbReference type="SUPFAM" id="SSF50965">
    <property type="entry name" value="Galactose oxidase, central domain"/>
    <property type="match status" value="1"/>
</dbReference>